<keyword evidence="3" id="KW-1003">Cell membrane</keyword>
<evidence type="ECO:0000256" key="1">
    <source>
        <dbReference type="ARBA" id="ARBA00004651"/>
    </source>
</evidence>
<feature type="transmembrane region" description="Helical" evidence="7">
    <location>
        <begin position="389"/>
        <end position="412"/>
    </location>
</feature>
<evidence type="ECO:0000256" key="3">
    <source>
        <dbReference type="ARBA" id="ARBA00022475"/>
    </source>
</evidence>
<dbReference type="Proteomes" id="UP000225889">
    <property type="component" value="Unassembled WGS sequence"/>
</dbReference>
<accession>A0A2G3DRA0</accession>
<dbReference type="EMBL" id="PDYF01000083">
    <property type="protein sequence ID" value="PHU33569.1"/>
    <property type="molecule type" value="Genomic_DNA"/>
</dbReference>
<evidence type="ECO:0000256" key="5">
    <source>
        <dbReference type="ARBA" id="ARBA00022989"/>
    </source>
</evidence>
<name>A0A2G3DRA0_9FIRM</name>
<sequence>MMARTSITKMTEGNPLSLILGFSIPMLAGLLFQQMYNLVDTIIVGQTLGDSALAAVGSTGSINFLINGFCMGMCSGFAIPVAQRFGAESYDSMRKFVGNSIILSVIFSAVITTIVSIYCYQILAIMRTPDDIIDLAYSYISIIFFGIPVTFLYNLTAGIIRSLGDSKTPTYFLIMAAGINIVLDIVFIIVLKTSVNGPALATVISQLIAGLSCVIYMKLKFPILKMKKTDLKLGPHHCNVLVTMGIPFGLQYSITAIGSVILQTAVNGLGTIAVASMTAGAKVSMFVVCPFDALGGTMATYAGQNVGAKNIPRVKKGVWTAQMLGTIYAVFILIVLFFAGKYLLRMFTDTSVVINQARMFLLANAVTYTLLAAVNIFRFAIQGMGYSGFAIYSGVMEMVARILVAFTLVPMIGYAGAIWASPVAWLFAVFFLIPGFYSCCRKLEYKFCEENCHHL</sequence>
<evidence type="ECO:0000313" key="8">
    <source>
        <dbReference type="EMBL" id="PHU33569.1"/>
    </source>
</evidence>
<feature type="transmembrane region" description="Helical" evidence="7">
    <location>
        <begin position="318"/>
        <end position="339"/>
    </location>
</feature>
<evidence type="ECO:0000256" key="2">
    <source>
        <dbReference type="ARBA" id="ARBA00022448"/>
    </source>
</evidence>
<feature type="transmembrane region" description="Helical" evidence="7">
    <location>
        <begin position="359"/>
        <end position="377"/>
    </location>
</feature>
<feature type="transmembrane region" description="Helical" evidence="7">
    <location>
        <begin position="52"/>
        <end position="79"/>
    </location>
</feature>
<dbReference type="CDD" id="cd13138">
    <property type="entry name" value="MATE_yoeA_like"/>
    <property type="match status" value="1"/>
</dbReference>
<feature type="transmembrane region" description="Helical" evidence="7">
    <location>
        <begin position="171"/>
        <end position="191"/>
    </location>
</feature>
<dbReference type="InterPro" id="IPR002528">
    <property type="entry name" value="MATE_fam"/>
</dbReference>
<dbReference type="GO" id="GO:0005886">
    <property type="term" value="C:plasma membrane"/>
    <property type="evidence" value="ECO:0007669"/>
    <property type="project" value="UniProtKB-SubCell"/>
</dbReference>
<comment type="subcellular location">
    <subcellularLocation>
        <location evidence="1">Cell membrane</location>
        <topology evidence="1">Multi-pass membrane protein</topology>
    </subcellularLocation>
</comment>
<reference evidence="8 9" key="1">
    <citation type="submission" date="2017-10" db="EMBL/GenBank/DDBJ databases">
        <title>Resolving the taxonomy of Roseburia spp., Eubacterium rectale and Agathobacter spp. through phylogenomic analysis.</title>
        <authorList>
            <person name="Sheridan P.O."/>
            <person name="Walker A.W."/>
            <person name="Duncan S.H."/>
            <person name="Scott K.P."/>
            <person name="Toole P.W.O."/>
            <person name="Luis P."/>
            <person name="Flint H.J."/>
        </authorList>
    </citation>
    <scope>NUCLEOTIDE SEQUENCE [LARGE SCALE GENOMIC DNA]</scope>
    <source>
        <strain evidence="8 9">JK626</strain>
    </source>
</reference>
<feature type="transmembrane region" description="Helical" evidence="7">
    <location>
        <begin position="418"/>
        <end position="437"/>
    </location>
</feature>
<dbReference type="GO" id="GO:0015297">
    <property type="term" value="F:antiporter activity"/>
    <property type="evidence" value="ECO:0007669"/>
    <property type="project" value="InterPro"/>
</dbReference>
<dbReference type="InterPro" id="IPR048279">
    <property type="entry name" value="MdtK-like"/>
</dbReference>
<keyword evidence="2" id="KW-0813">Transport</keyword>
<dbReference type="PIRSF" id="PIRSF006603">
    <property type="entry name" value="DinF"/>
    <property type="match status" value="1"/>
</dbReference>
<dbReference type="NCBIfam" id="TIGR00797">
    <property type="entry name" value="matE"/>
    <property type="match status" value="1"/>
</dbReference>
<comment type="caution">
    <text evidence="8">The sequence shown here is derived from an EMBL/GenBank/DDBJ whole genome shotgun (WGS) entry which is preliminary data.</text>
</comment>
<organism evidence="8 9">
    <name type="scientific">Pseudobutyrivibrio ruminis</name>
    <dbReference type="NCBI Taxonomy" id="46206"/>
    <lineage>
        <taxon>Bacteria</taxon>
        <taxon>Bacillati</taxon>
        <taxon>Bacillota</taxon>
        <taxon>Clostridia</taxon>
        <taxon>Lachnospirales</taxon>
        <taxon>Lachnospiraceae</taxon>
        <taxon>Pseudobutyrivibrio</taxon>
    </lineage>
</organism>
<evidence type="ECO:0000256" key="6">
    <source>
        <dbReference type="ARBA" id="ARBA00023136"/>
    </source>
</evidence>
<proteinExistence type="predicted"/>
<dbReference type="PANTHER" id="PTHR43549:SF3">
    <property type="entry name" value="MULTIDRUG RESISTANCE PROTEIN YPNP-RELATED"/>
    <property type="match status" value="1"/>
</dbReference>
<gene>
    <name evidence="8" type="ORF">CSX01_13620</name>
</gene>
<protein>
    <submittedName>
        <fullName evidence="8">MATE family efflux transporter</fullName>
    </submittedName>
</protein>
<dbReference type="Pfam" id="PF01554">
    <property type="entry name" value="MatE"/>
    <property type="match status" value="2"/>
</dbReference>
<reference evidence="8 9" key="2">
    <citation type="submission" date="2017-10" db="EMBL/GenBank/DDBJ databases">
        <authorList>
            <person name="Banno H."/>
            <person name="Chua N.-H."/>
        </authorList>
    </citation>
    <scope>NUCLEOTIDE SEQUENCE [LARGE SCALE GENOMIC DNA]</scope>
    <source>
        <strain evidence="8 9">JK626</strain>
    </source>
</reference>
<keyword evidence="6 7" id="KW-0472">Membrane</keyword>
<evidence type="ECO:0000256" key="7">
    <source>
        <dbReference type="SAM" id="Phobius"/>
    </source>
</evidence>
<evidence type="ECO:0000313" key="9">
    <source>
        <dbReference type="Proteomes" id="UP000225889"/>
    </source>
</evidence>
<feature type="transmembrane region" description="Helical" evidence="7">
    <location>
        <begin position="197"/>
        <end position="217"/>
    </location>
</feature>
<keyword evidence="5 7" id="KW-1133">Transmembrane helix</keyword>
<keyword evidence="4 7" id="KW-0812">Transmembrane</keyword>
<dbReference type="GO" id="GO:0042910">
    <property type="term" value="F:xenobiotic transmembrane transporter activity"/>
    <property type="evidence" value="ECO:0007669"/>
    <property type="project" value="InterPro"/>
</dbReference>
<dbReference type="InterPro" id="IPR052031">
    <property type="entry name" value="Membrane_Transporter-Flippase"/>
</dbReference>
<dbReference type="AlphaFoldDB" id="A0A2G3DRA0"/>
<dbReference type="PANTHER" id="PTHR43549">
    <property type="entry name" value="MULTIDRUG RESISTANCE PROTEIN YPNP-RELATED"/>
    <property type="match status" value="1"/>
</dbReference>
<feature type="transmembrane region" description="Helical" evidence="7">
    <location>
        <begin position="135"/>
        <end position="159"/>
    </location>
</feature>
<evidence type="ECO:0000256" key="4">
    <source>
        <dbReference type="ARBA" id="ARBA00022692"/>
    </source>
</evidence>
<feature type="transmembrane region" description="Helical" evidence="7">
    <location>
        <begin position="100"/>
        <end position="123"/>
    </location>
</feature>
<feature type="transmembrane region" description="Helical" evidence="7">
    <location>
        <begin position="12"/>
        <end position="32"/>
    </location>
</feature>